<reference evidence="3" key="1">
    <citation type="submission" date="2016-06" db="UniProtKB">
        <authorList>
            <consortium name="WormBaseParasite"/>
        </authorList>
    </citation>
    <scope>IDENTIFICATION</scope>
</reference>
<reference evidence="1 2" key="2">
    <citation type="submission" date="2018-08" db="EMBL/GenBank/DDBJ databases">
        <authorList>
            <person name="Laetsch R D."/>
            <person name="Stevens L."/>
            <person name="Kumar S."/>
            <person name="Blaxter L. M."/>
        </authorList>
    </citation>
    <scope>NUCLEOTIDE SEQUENCE [LARGE SCALE GENOMIC DNA]</scope>
</reference>
<dbReference type="EMBL" id="UYRW01008437">
    <property type="protein sequence ID" value="VDM96661.1"/>
    <property type="molecule type" value="Genomic_DNA"/>
</dbReference>
<evidence type="ECO:0000313" key="1">
    <source>
        <dbReference type="EMBL" id="VDM96661.1"/>
    </source>
</evidence>
<proteinExistence type="predicted"/>
<dbReference type="Proteomes" id="UP000271087">
    <property type="component" value="Unassembled WGS sequence"/>
</dbReference>
<organism evidence="3">
    <name type="scientific">Onchocerca ochengi</name>
    <name type="common">Filarial nematode worm</name>
    <dbReference type="NCBI Taxonomy" id="42157"/>
    <lineage>
        <taxon>Eukaryota</taxon>
        <taxon>Metazoa</taxon>
        <taxon>Ecdysozoa</taxon>
        <taxon>Nematoda</taxon>
        <taxon>Chromadorea</taxon>
        <taxon>Rhabditida</taxon>
        <taxon>Spirurina</taxon>
        <taxon>Spiruromorpha</taxon>
        <taxon>Filarioidea</taxon>
        <taxon>Onchocercidae</taxon>
        <taxon>Onchocerca</taxon>
    </lineage>
</organism>
<protein>
    <submittedName>
        <fullName evidence="1 3">Uncharacterized protein</fullName>
    </submittedName>
</protein>
<name>A0A182EU07_ONCOC</name>
<keyword evidence="2" id="KW-1185">Reference proteome</keyword>
<evidence type="ECO:0000313" key="2">
    <source>
        <dbReference type="Proteomes" id="UP000271087"/>
    </source>
</evidence>
<evidence type="ECO:0000313" key="3">
    <source>
        <dbReference type="WBParaSite" id="nOo.2.0.1.t11635-RA"/>
    </source>
</evidence>
<gene>
    <name evidence="1" type="ORF">NOO_LOCUS11635</name>
</gene>
<sequence>MNLRSIKDDRINEELSGQQDQCLNISPAAAAAVSSCVYIISTSKLMAGFSVYKCLYRQFISNKGTTSVTGSLISVSVAKKHKQRSITI</sequence>
<dbReference type="WBParaSite" id="nOo.2.0.1.t11635-RA">
    <property type="protein sequence ID" value="nOo.2.0.1.t11635-RA"/>
    <property type="gene ID" value="nOo.2.0.1.g11635"/>
</dbReference>
<dbReference type="AlphaFoldDB" id="A0A182EU07"/>
<accession>A0A182EU07</accession>